<keyword evidence="3" id="KW-0274">FAD</keyword>
<gene>
    <name evidence="7" type="ORF">KMZ29_22125</name>
</gene>
<keyword evidence="2" id="KW-0285">Flavoprotein</keyword>
<evidence type="ECO:0000256" key="2">
    <source>
        <dbReference type="ARBA" id="ARBA00022630"/>
    </source>
</evidence>
<keyword evidence="5" id="KW-0472">Membrane</keyword>
<dbReference type="PANTHER" id="PTHR43400:SF10">
    <property type="entry name" value="3-OXOSTEROID 1-DEHYDROGENASE"/>
    <property type="match status" value="1"/>
</dbReference>
<comment type="cofactor">
    <cofactor evidence="1">
        <name>FAD</name>
        <dbReference type="ChEBI" id="CHEBI:57692"/>
    </cofactor>
</comment>
<proteinExistence type="predicted"/>
<organism evidence="7 8">
    <name type="scientific">Bradyrhizobium sediminis</name>
    <dbReference type="NCBI Taxonomy" id="2840469"/>
    <lineage>
        <taxon>Bacteria</taxon>
        <taxon>Pseudomonadati</taxon>
        <taxon>Pseudomonadota</taxon>
        <taxon>Alphaproteobacteria</taxon>
        <taxon>Hyphomicrobiales</taxon>
        <taxon>Nitrobacteraceae</taxon>
        <taxon>Bradyrhizobium</taxon>
    </lineage>
</organism>
<evidence type="ECO:0000313" key="8">
    <source>
        <dbReference type="Proteomes" id="UP000680839"/>
    </source>
</evidence>
<dbReference type="InterPro" id="IPR050315">
    <property type="entry name" value="FAD-oxidoreductase_2"/>
</dbReference>
<feature type="domain" description="FAD-dependent oxidoreductase 2 FAD-binding" evidence="6">
    <location>
        <begin position="14"/>
        <end position="549"/>
    </location>
</feature>
<dbReference type="SUPFAM" id="SSF56425">
    <property type="entry name" value="Succinate dehydrogenase/fumarate reductase flavoprotein, catalytic domain"/>
    <property type="match status" value="1"/>
</dbReference>
<dbReference type="PANTHER" id="PTHR43400">
    <property type="entry name" value="FUMARATE REDUCTASE"/>
    <property type="match status" value="1"/>
</dbReference>
<name>A0A975RMD0_9BRAD</name>
<evidence type="ECO:0000256" key="1">
    <source>
        <dbReference type="ARBA" id="ARBA00001974"/>
    </source>
</evidence>
<dbReference type="SUPFAM" id="SSF51905">
    <property type="entry name" value="FAD/NAD(P)-binding domain"/>
    <property type="match status" value="1"/>
</dbReference>
<dbReference type="Pfam" id="PF00890">
    <property type="entry name" value="FAD_binding_2"/>
    <property type="match status" value="1"/>
</dbReference>
<protein>
    <submittedName>
        <fullName evidence="7">FAD-dependent oxidoreductase</fullName>
    </submittedName>
</protein>
<dbReference type="InterPro" id="IPR027477">
    <property type="entry name" value="Succ_DH/fumarate_Rdtase_cat_sf"/>
</dbReference>
<dbReference type="GO" id="GO:0008202">
    <property type="term" value="P:steroid metabolic process"/>
    <property type="evidence" value="ECO:0007669"/>
    <property type="project" value="UniProtKB-ARBA"/>
</dbReference>
<evidence type="ECO:0000259" key="6">
    <source>
        <dbReference type="Pfam" id="PF00890"/>
    </source>
</evidence>
<evidence type="ECO:0000256" key="3">
    <source>
        <dbReference type="ARBA" id="ARBA00022827"/>
    </source>
</evidence>
<dbReference type="GO" id="GO:0016491">
    <property type="term" value="F:oxidoreductase activity"/>
    <property type="evidence" value="ECO:0007669"/>
    <property type="project" value="UniProtKB-KW"/>
</dbReference>
<evidence type="ECO:0000313" key="7">
    <source>
        <dbReference type="EMBL" id="QWG12376.1"/>
    </source>
</evidence>
<evidence type="ECO:0000256" key="4">
    <source>
        <dbReference type="ARBA" id="ARBA00023002"/>
    </source>
</evidence>
<dbReference type="Gene3D" id="3.50.50.60">
    <property type="entry name" value="FAD/NAD(P)-binding domain"/>
    <property type="match status" value="2"/>
</dbReference>
<keyword evidence="4" id="KW-0560">Oxidoreductase</keyword>
<dbReference type="InterPro" id="IPR036188">
    <property type="entry name" value="FAD/NAD-bd_sf"/>
</dbReference>
<dbReference type="InterPro" id="IPR003953">
    <property type="entry name" value="FAD-dep_OxRdtase_2_FAD-bd"/>
</dbReference>
<dbReference type="AlphaFoldDB" id="A0A975RMD0"/>
<dbReference type="EMBL" id="CP076134">
    <property type="protein sequence ID" value="QWG12376.1"/>
    <property type="molecule type" value="Genomic_DNA"/>
</dbReference>
<keyword evidence="5" id="KW-1133">Transmembrane helix</keyword>
<dbReference type="Proteomes" id="UP000680839">
    <property type="component" value="Chromosome"/>
</dbReference>
<accession>A0A975RMD0</accession>
<dbReference type="NCBIfam" id="NF009477">
    <property type="entry name" value="PRK12843.1"/>
    <property type="match status" value="1"/>
</dbReference>
<feature type="transmembrane region" description="Helical" evidence="5">
    <location>
        <begin position="12"/>
        <end position="33"/>
    </location>
</feature>
<evidence type="ECO:0000256" key="5">
    <source>
        <dbReference type="SAM" id="Phobius"/>
    </source>
</evidence>
<sequence length="575" mass="60269">MLHSRLSDVSSSYDVVVIGAGAAGMSAALFAAIGGARTLLVEKTAFVGGTSALSAGSIWIPNTRLASEIGASDSEANVERYLQQIIGNRADASLRASFLKAGPEAVAILEAHSEVQLRAYARHPDYRSELEGGAVAGRALEPLPFDGRLLGEAFRLVRPPLPEFTLLGGMMVDRTDIGHLLSSTKSIKSLLHSAGLVARYARDRLSRSRGTRLVMGNALIGRLLYSLIRRDVDILTGTSLARIVRDADGPVTGACLASNGASREIGIAGGLILAGGGFSRHAERRAAALGIDAEWSSVAPGANGDAQDKALEIGARISDRDLSAAFWAPASIRRRADGSSAVFPHFVLDRGKPGTLVVDSNGRRFVNEAISYHQFALEMLAHGKPAIPAFLIADAAALRKYGLGMVRPGGWGTKAAVADGYLTTADTIEQLARRLNIDPAHLRETVDNMNGFAQTGRDPEFGRGSTVYQNHNGDALAGGPNPNLGPIAAAPFYALRLYPSDIGTSAGLVTDDMARVLDSSNRPISRLYACGNDMQSIMGGTYPGPGITLGPAVAFAYVAASDAARRSLSTGASRA</sequence>
<keyword evidence="5" id="KW-0812">Transmembrane</keyword>
<reference evidence="7" key="1">
    <citation type="submission" date="2021-06" db="EMBL/GenBank/DDBJ databases">
        <title>Bradyrhizobium sp. S2-20-1 Genome sequencing.</title>
        <authorList>
            <person name="Jin L."/>
        </authorList>
    </citation>
    <scope>NUCLEOTIDE SEQUENCE</scope>
    <source>
        <strain evidence="7">S2-20-1</strain>
    </source>
</reference>